<dbReference type="EMBL" id="VIEB01000842">
    <property type="protein sequence ID" value="TQD79735.1"/>
    <property type="molecule type" value="Genomic_DNA"/>
</dbReference>
<reference evidence="1 2" key="1">
    <citation type="journal article" date="2019" name="G3 (Bethesda)">
        <title>Sequencing of a Wild Apple (Malus baccata) Genome Unravels the Differences Between Cultivated and Wild Apple Species Regarding Disease Resistance and Cold Tolerance.</title>
        <authorList>
            <person name="Chen X."/>
        </authorList>
    </citation>
    <scope>NUCLEOTIDE SEQUENCE [LARGE SCALE GENOMIC DNA]</scope>
    <source>
        <strain evidence="2">cv. Shandingzi</strain>
        <tissue evidence="1">Leaves</tissue>
    </source>
</reference>
<sequence>MVAEPWILKMGNQVRSNLKHTLLSSSTFEEIISFQIPTHRQNPEAYRQHSLLRDRQCHVQDRPPPQVLHQLRDLKLKNEILKFRKKIAGNGAVVQTFLYLTWN</sequence>
<gene>
    <name evidence="1" type="ORF">C1H46_034708</name>
</gene>
<name>A0A540KZU1_MALBA</name>
<evidence type="ECO:0000313" key="2">
    <source>
        <dbReference type="Proteomes" id="UP000315295"/>
    </source>
</evidence>
<accession>A0A540KZU1</accession>
<protein>
    <submittedName>
        <fullName evidence="1">Uncharacterized protein</fullName>
    </submittedName>
</protein>
<evidence type="ECO:0000313" key="1">
    <source>
        <dbReference type="EMBL" id="TQD79735.1"/>
    </source>
</evidence>
<organism evidence="1 2">
    <name type="scientific">Malus baccata</name>
    <name type="common">Siberian crab apple</name>
    <name type="synonym">Pyrus baccata</name>
    <dbReference type="NCBI Taxonomy" id="106549"/>
    <lineage>
        <taxon>Eukaryota</taxon>
        <taxon>Viridiplantae</taxon>
        <taxon>Streptophyta</taxon>
        <taxon>Embryophyta</taxon>
        <taxon>Tracheophyta</taxon>
        <taxon>Spermatophyta</taxon>
        <taxon>Magnoliopsida</taxon>
        <taxon>eudicotyledons</taxon>
        <taxon>Gunneridae</taxon>
        <taxon>Pentapetalae</taxon>
        <taxon>rosids</taxon>
        <taxon>fabids</taxon>
        <taxon>Rosales</taxon>
        <taxon>Rosaceae</taxon>
        <taxon>Amygdaloideae</taxon>
        <taxon>Maleae</taxon>
        <taxon>Malus</taxon>
    </lineage>
</organism>
<proteinExistence type="predicted"/>
<keyword evidence="2" id="KW-1185">Reference proteome</keyword>
<dbReference type="Proteomes" id="UP000315295">
    <property type="component" value="Unassembled WGS sequence"/>
</dbReference>
<dbReference type="AlphaFoldDB" id="A0A540KZU1"/>
<comment type="caution">
    <text evidence="1">The sequence shown here is derived from an EMBL/GenBank/DDBJ whole genome shotgun (WGS) entry which is preliminary data.</text>
</comment>